<protein>
    <submittedName>
        <fullName evidence="1">HAD-IA family hydrolase</fullName>
    </submittedName>
</protein>
<reference evidence="1 2" key="1">
    <citation type="submission" date="2020-04" db="EMBL/GenBank/DDBJ databases">
        <title>Draft Whole-Genome sequence of Marichromatium bheemlicum DSM 18632, type strain.</title>
        <authorList>
            <person name="Kyndt J.A."/>
            <person name="Meyer T.E."/>
        </authorList>
    </citation>
    <scope>NUCLEOTIDE SEQUENCE [LARGE SCALE GENOMIC DNA]</scope>
    <source>
        <strain evidence="1 2">DSM 18632</strain>
    </source>
</reference>
<dbReference type="InterPro" id="IPR036412">
    <property type="entry name" value="HAD-like_sf"/>
</dbReference>
<dbReference type="SFLD" id="SFLDS00003">
    <property type="entry name" value="Haloacid_Dehalogenase"/>
    <property type="match status" value="1"/>
</dbReference>
<dbReference type="InterPro" id="IPR023214">
    <property type="entry name" value="HAD_sf"/>
</dbReference>
<dbReference type="InterPro" id="IPR044999">
    <property type="entry name" value="CbbY-like"/>
</dbReference>
<keyword evidence="1" id="KW-0378">Hydrolase</keyword>
<dbReference type="InterPro" id="IPR023198">
    <property type="entry name" value="PGP-like_dom2"/>
</dbReference>
<dbReference type="Gene3D" id="1.10.150.240">
    <property type="entry name" value="Putative phosphatase, domain 2"/>
    <property type="match status" value="1"/>
</dbReference>
<proteinExistence type="predicted"/>
<organism evidence="1 2">
    <name type="scientific">Marichromatium bheemlicum</name>
    <dbReference type="NCBI Taxonomy" id="365339"/>
    <lineage>
        <taxon>Bacteria</taxon>
        <taxon>Pseudomonadati</taxon>
        <taxon>Pseudomonadota</taxon>
        <taxon>Gammaproteobacteria</taxon>
        <taxon>Chromatiales</taxon>
        <taxon>Chromatiaceae</taxon>
        <taxon>Marichromatium</taxon>
    </lineage>
</organism>
<dbReference type="PANTHER" id="PTHR42896:SF2">
    <property type="entry name" value="CBBY-LIKE PROTEIN"/>
    <property type="match status" value="1"/>
</dbReference>
<name>A0ABX1I404_9GAMM</name>
<comment type="caution">
    <text evidence="1">The sequence shown here is derived from an EMBL/GenBank/DDBJ whole genome shotgun (WGS) entry which is preliminary data.</text>
</comment>
<sequence>MYPFEAIICDVDGTLADTERDGHRCAFNAAFAAAGLDWHWDVETYGRLLAVTGGRERVAAFIAEYRPALPPGCEVGVLAERLHRAKSRHYAALLAAGTIGLRPGVLRLLRAARTAGIRLAIATTSSPENVQALLAHAGEPGLADWFEVIAAGDMVAHKKPAPDVYRLVLERLGLGPERCVVLEDSAPGLQAARAAGLEAVLVTVNDYTRGQALTDAALVVDGLGEPGAPVTVLYGRLGEPTHVDLAVLATLCRERDPQPIQMTDAHHRTT</sequence>
<dbReference type="RefSeq" id="WP_168666607.1">
    <property type="nucleotide sequence ID" value="NZ_JAAXKX010000003.1"/>
</dbReference>
<dbReference type="PRINTS" id="PR00413">
    <property type="entry name" value="HADHALOGNASE"/>
</dbReference>
<dbReference type="NCBIfam" id="TIGR01509">
    <property type="entry name" value="HAD-SF-IA-v3"/>
    <property type="match status" value="1"/>
</dbReference>
<evidence type="ECO:0000313" key="1">
    <source>
        <dbReference type="EMBL" id="NKN32274.1"/>
    </source>
</evidence>
<evidence type="ECO:0000313" key="2">
    <source>
        <dbReference type="Proteomes" id="UP000740754"/>
    </source>
</evidence>
<dbReference type="Proteomes" id="UP000740754">
    <property type="component" value="Unassembled WGS sequence"/>
</dbReference>
<dbReference type="SUPFAM" id="SSF56784">
    <property type="entry name" value="HAD-like"/>
    <property type="match status" value="1"/>
</dbReference>
<dbReference type="PANTHER" id="PTHR42896">
    <property type="entry name" value="XYLULOSE-1,5-BISPHOSPHATE (XUBP) PHOSPHATASE"/>
    <property type="match status" value="1"/>
</dbReference>
<accession>A0ABX1I404</accession>
<keyword evidence="2" id="KW-1185">Reference proteome</keyword>
<dbReference type="SFLD" id="SFLDG01129">
    <property type="entry name" value="C1.5:_HAD__Beta-PGM__Phosphata"/>
    <property type="match status" value="1"/>
</dbReference>
<dbReference type="Gene3D" id="3.40.50.1000">
    <property type="entry name" value="HAD superfamily/HAD-like"/>
    <property type="match status" value="1"/>
</dbReference>
<dbReference type="Pfam" id="PF00702">
    <property type="entry name" value="Hydrolase"/>
    <property type="match status" value="1"/>
</dbReference>
<dbReference type="GO" id="GO:0016787">
    <property type="term" value="F:hydrolase activity"/>
    <property type="evidence" value="ECO:0007669"/>
    <property type="project" value="UniProtKB-KW"/>
</dbReference>
<gene>
    <name evidence="1" type="ORF">HF203_03445</name>
</gene>
<dbReference type="InterPro" id="IPR006439">
    <property type="entry name" value="HAD-SF_hydro_IA"/>
</dbReference>
<dbReference type="EMBL" id="JAAXKX010000003">
    <property type="protein sequence ID" value="NKN32274.1"/>
    <property type="molecule type" value="Genomic_DNA"/>
</dbReference>